<evidence type="ECO:0000313" key="8">
    <source>
        <dbReference type="Proteomes" id="UP001562354"/>
    </source>
</evidence>
<dbReference type="InterPro" id="IPR016819">
    <property type="entry name" value="RNase_P/MRP_POP5"/>
</dbReference>
<keyword evidence="8" id="KW-1185">Reference proteome</keyword>
<dbReference type="InterPro" id="IPR038085">
    <property type="entry name" value="Rnp2-like_sf"/>
</dbReference>
<dbReference type="SUPFAM" id="SSF160350">
    <property type="entry name" value="Rnp2-like"/>
    <property type="match status" value="1"/>
</dbReference>
<dbReference type="Pfam" id="PF01900">
    <property type="entry name" value="RNase_P_Rpp14"/>
    <property type="match status" value="1"/>
</dbReference>
<evidence type="ECO:0000256" key="4">
    <source>
        <dbReference type="ARBA" id="ARBA00023242"/>
    </source>
</evidence>
<dbReference type="PIRSF" id="PIRSF023803">
    <property type="entry name" value="Ribonuclease_P_prd"/>
    <property type="match status" value="1"/>
</dbReference>
<evidence type="ECO:0000256" key="3">
    <source>
        <dbReference type="ARBA" id="ARBA00022694"/>
    </source>
</evidence>
<evidence type="ECO:0000313" key="7">
    <source>
        <dbReference type="EMBL" id="KAL1311765.1"/>
    </source>
</evidence>
<dbReference type="PANTHER" id="PTHR15441:SF2">
    <property type="entry name" value="RIBONUCLEASE P_MRP PROTEIN SUBUNIT POP5"/>
    <property type="match status" value="1"/>
</dbReference>
<keyword evidence="4" id="KW-0539">Nucleus</keyword>
<organism evidence="7 8">
    <name type="scientific">Neodothiora populina</name>
    <dbReference type="NCBI Taxonomy" id="2781224"/>
    <lineage>
        <taxon>Eukaryota</taxon>
        <taxon>Fungi</taxon>
        <taxon>Dikarya</taxon>
        <taxon>Ascomycota</taxon>
        <taxon>Pezizomycotina</taxon>
        <taxon>Dothideomycetes</taxon>
        <taxon>Dothideomycetidae</taxon>
        <taxon>Dothideales</taxon>
        <taxon>Dothioraceae</taxon>
        <taxon>Neodothiora</taxon>
    </lineage>
</organism>
<proteinExistence type="inferred from homology"/>
<comment type="similarity">
    <text evidence="2 5">Belongs to the eukaryotic/archaeal RNase P protein component 2 family.</text>
</comment>
<feature type="compositionally biased region" description="Acidic residues" evidence="6">
    <location>
        <begin position="192"/>
        <end position="201"/>
    </location>
</feature>
<sequence length="201" mass="21728">MVRLKHRYLLVNILYPDATPSTTTAEIYGSAAAAAAAAGRDVARDVPDIIHFQQPTSDKLTPQLLAKMVKEGVAELFGDYGSGMVAGSLVVKYLSPATSTAIIRVSRDHYRLVWAALSFITKLPRPIEQNCVVQVVRVSGTIRKAEEEAIKRAKLSILRAQRKSGEAGSALGKLLSKEDEDMRMSGIVDGDGNGDDDDLDD</sequence>
<protein>
    <recommendedName>
        <fullName evidence="5">Ribonuclease P/MRP protein subunit POP5</fullName>
        <ecNumber evidence="5">3.1.26.5</ecNumber>
    </recommendedName>
</protein>
<comment type="function">
    <text evidence="5">Component of ribonuclease P, a protein complex that generates mature tRNA molecules by cleaving their 5'-ends.</text>
</comment>
<evidence type="ECO:0000256" key="5">
    <source>
        <dbReference type="PIRNR" id="PIRNR023803"/>
    </source>
</evidence>
<evidence type="ECO:0000256" key="1">
    <source>
        <dbReference type="ARBA" id="ARBA00004123"/>
    </source>
</evidence>
<dbReference type="Gene3D" id="3.30.70.3250">
    <property type="entry name" value="Ribonuclease P, Pop5 subunit"/>
    <property type="match status" value="1"/>
</dbReference>
<comment type="catalytic activity">
    <reaction evidence="5">
        <text>Endonucleolytic cleavage of RNA, removing 5'-extranucleotides from tRNA precursor.</text>
        <dbReference type="EC" id="3.1.26.5"/>
    </reaction>
</comment>
<comment type="caution">
    <text evidence="7">The sequence shown here is derived from an EMBL/GenBank/DDBJ whole genome shotgun (WGS) entry which is preliminary data.</text>
</comment>
<dbReference type="PANTHER" id="PTHR15441">
    <property type="entry name" value="RIBONUCLEASE P PROTEIN SUBUNIT P14"/>
    <property type="match status" value="1"/>
</dbReference>
<feature type="region of interest" description="Disordered" evidence="6">
    <location>
        <begin position="163"/>
        <end position="201"/>
    </location>
</feature>
<dbReference type="EC" id="3.1.26.5" evidence="5"/>
<keyword evidence="3 5" id="KW-0819">tRNA processing</keyword>
<dbReference type="RefSeq" id="XP_069204614.1">
    <property type="nucleotide sequence ID" value="XM_069341102.1"/>
</dbReference>
<reference evidence="7 8" key="1">
    <citation type="submission" date="2024-07" db="EMBL/GenBank/DDBJ databases">
        <title>Draft sequence of the Neodothiora populina.</title>
        <authorList>
            <person name="Drown D.D."/>
            <person name="Schuette U.S."/>
            <person name="Buechlein A.B."/>
            <person name="Rusch D.R."/>
            <person name="Winton L.W."/>
            <person name="Adams G.A."/>
        </authorList>
    </citation>
    <scope>NUCLEOTIDE SEQUENCE [LARGE SCALE GENOMIC DNA]</scope>
    <source>
        <strain evidence="7 8">CPC 39397</strain>
    </source>
</reference>
<name>A0ABR3PQC1_9PEZI</name>
<accession>A0ABR3PQC1</accession>
<dbReference type="Proteomes" id="UP001562354">
    <property type="component" value="Unassembled WGS sequence"/>
</dbReference>
<dbReference type="EMBL" id="JBFMKM010000001">
    <property type="protein sequence ID" value="KAL1311765.1"/>
    <property type="molecule type" value="Genomic_DNA"/>
</dbReference>
<comment type="subcellular location">
    <subcellularLocation>
        <location evidence="1">Nucleus</location>
    </subcellularLocation>
</comment>
<dbReference type="GeneID" id="95975555"/>
<evidence type="ECO:0000256" key="2">
    <source>
        <dbReference type="ARBA" id="ARBA00010800"/>
    </source>
</evidence>
<gene>
    <name evidence="7" type="ORF">AAFC00_001852</name>
</gene>
<evidence type="ECO:0000256" key="6">
    <source>
        <dbReference type="SAM" id="MobiDB-lite"/>
    </source>
</evidence>
<dbReference type="InterPro" id="IPR002759">
    <property type="entry name" value="Pop5/Rpp14/Rnp2-like"/>
</dbReference>